<dbReference type="Proteomes" id="UP000306393">
    <property type="component" value="Unassembled WGS sequence"/>
</dbReference>
<comment type="similarity">
    <text evidence="2 3">Belongs to the outer membrane factor (OMF) (TC 1.B.17) family.</text>
</comment>
<dbReference type="PANTHER" id="PTHR30203:SF25">
    <property type="entry name" value="OUTER MEMBRANE PROTEIN-RELATED"/>
    <property type="match status" value="1"/>
</dbReference>
<evidence type="ECO:0000256" key="3">
    <source>
        <dbReference type="RuleBase" id="RU362097"/>
    </source>
</evidence>
<keyword evidence="3" id="KW-1134">Transmembrane beta strand</keyword>
<dbReference type="STRING" id="1219360.GCA_001571305_02805"/>
<dbReference type="GO" id="GO:0009279">
    <property type="term" value="C:cell outer membrane"/>
    <property type="evidence" value="ECO:0007669"/>
    <property type="project" value="UniProtKB-SubCell"/>
</dbReference>
<dbReference type="InterPro" id="IPR003423">
    <property type="entry name" value="OMP_efflux"/>
</dbReference>
<comment type="caution">
    <text evidence="5">The sequence shown here is derived from an EMBL/GenBank/DDBJ whole genome shotgun (WGS) entry which is preliminary data.</text>
</comment>
<dbReference type="Gene3D" id="1.20.1600.10">
    <property type="entry name" value="Outer membrane efflux proteins (OEP)"/>
    <property type="match status" value="1"/>
</dbReference>
<comment type="subcellular location">
    <subcellularLocation>
        <location evidence="1 3">Cell outer membrane</location>
        <topology evidence="1 3">Lipid-anchor</topology>
    </subcellularLocation>
</comment>
<reference evidence="5 6" key="1">
    <citation type="journal article" date="2019" name="Sci. Rep.">
        <title>Differences in resource use lead to coexistence of seed-transmitted microbial populations.</title>
        <authorList>
            <person name="Torres-Cortes G."/>
            <person name="Garcia B.J."/>
            <person name="Compant S."/>
            <person name="Rezki S."/>
            <person name="Jones P."/>
            <person name="Preveaux A."/>
            <person name="Briand M."/>
            <person name="Roulet A."/>
            <person name="Bouchez O."/>
            <person name="Jacobson D."/>
            <person name="Barret M."/>
        </authorList>
    </citation>
    <scope>NUCLEOTIDE SEQUENCE [LARGE SCALE GENOMIC DNA]</scope>
    <source>
        <strain evidence="5 6">CFBP13511</strain>
    </source>
</reference>
<dbReference type="NCBIfam" id="TIGR01845">
    <property type="entry name" value="outer_NodT"/>
    <property type="match status" value="1"/>
</dbReference>
<accession>A0A4U3F7M6</accession>
<dbReference type="InterPro" id="IPR010131">
    <property type="entry name" value="MdtP/NodT-like"/>
</dbReference>
<dbReference type="Pfam" id="PF02321">
    <property type="entry name" value="OEP"/>
    <property type="match status" value="2"/>
</dbReference>
<dbReference type="AlphaFoldDB" id="A0A4U3F7M6"/>
<protein>
    <submittedName>
        <fullName evidence="4">Efflux transporter outer membrane subunit</fullName>
    </submittedName>
    <submittedName>
        <fullName evidence="5">RND transporter</fullName>
    </submittedName>
</protein>
<dbReference type="Gene3D" id="2.20.200.10">
    <property type="entry name" value="Outer membrane efflux proteins (OEP)"/>
    <property type="match status" value="1"/>
</dbReference>
<keyword evidence="3" id="KW-0472">Membrane</keyword>
<name>A0A4U3F7M6_9GAMM</name>
<dbReference type="GO" id="GO:0015562">
    <property type="term" value="F:efflux transmembrane transporter activity"/>
    <property type="evidence" value="ECO:0007669"/>
    <property type="project" value="InterPro"/>
</dbReference>
<keyword evidence="7" id="KW-1185">Reference proteome</keyword>
<reference evidence="4 7" key="2">
    <citation type="journal article" date="2020" name="FEMS Microbiol. Ecol.">
        <title>Temporal dynamics of bacterial communities during seed development and maturation.</title>
        <authorList>
            <person name="Chesneau G."/>
            <person name="Torres-Cortes G."/>
            <person name="Briand M."/>
            <person name="Darrasse A."/>
            <person name="Preveaux A."/>
            <person name="Marais C."/>
            <person name="Jacques M.A."/>
            <person name="Shade A."/>
            <person name="Barret M."/>
        </authorList>
    </citation>
    <scope>NUCLEOTIDE SEQUENCE [LARGE SCALE GENOMIC DNA]</scope>
    <source>
        <strain evidence="4 7">CFBP13732</strain>
    </source>
</reference>
<dbReference type="RefSeq" id="WP_137269532.1">
    <property type="nucleotide sequence ID" value="NZ_JACYNM010000007.1"/>
</dbReference>
<dbReference type="OrthoDB" id="9770517at2"/>
<sequence>MSSLRSLVVAVSSTLLFGCAVGPDYHRPGVPLQARYLSQPSAGERAALPVTSLAVWWQGFNDPVMTHLISQALAQNLDLTQAIARVAQTRAGLGTATAALLPSGNISAQAGRARESTETPLGRVLSTTPDYDRYGSRWETHLGASWELDLAGGQRRQRQAALAEYQAAQADVVATRLAVAAQTADLYITVRGLQMRLEIARQQSATQRMLLEKVRLRQREGIAADYQVRQTEGALSQVDATLPVLRNGLETAMNALDVMLATPPGTQRRLLEVPVGLPAIPSMSDTGTPGDLLRRRPDLIVAERRLAASNARIGVAIAEYYPKFSLSALLGSATSLSDGHLFSGPASQSSVGLGLQWRLFDFGRINADIDRARGQEAEALAAYRQSVLRATEEVENAFSALINREQQARILAQGEASLTQARASSYAAWQNGAASLIDVLQADDTRLQASDGLVMAQTASARAAVAAFLALGGGWQPPASDEAASAATDRAVSHVRSAGVQP</sequence>
<keyword evidence="3" id="KW-0812">Transmembrane</keyword>
<dbReference type="SUPFAM" id="SSF56954">
    <property type="entry name" value="Outer membrane efflux proteins (OEP)"/>
    <property type="match status" value="1"/>
</dbReference>
<evidence type="ECO:0000256" key="2">
    <source>
        <dbReference type="ARBA" id="ARBA00007613"/>
    </source>
</evidence>
<organism evidence="5 6">
    <name type="scientific">Erwinia persicina</name>
    <dbReference type="NCBI Taxonomy" id="55211"/>
    <lineage>
        <taxon>Bacteria</taxon>
        <taxon>Pseudomonadati</taxon>
        <taxon>Pseudomonadota</taxon>
        <taxon>Gammaproteobacteria</taxon>
        <taxon>Enterobacterales</taxon>
        <taxon>Erwiniaceae</taxon>
        <taxon>Erwinia</taxon>
    </lineage>
</organism>
<gene>
    <name evidence="5" type="ORF">EpCFBP13511_14735</name>
    <name evidence="4" type="ORF">IFT93_12580</name>
</gene>
<dbReference type="PROSITE" id="PS51257">
    <property type="entry name" value="PROKAR_LIPOPROTEIN"/>
    <property type="match status" value="1"/>
</dbReference>
<keyword evidence="3" id="KW-0449">Lipoprotein</keyword>
<dbReference type="PANTHER" id="PTHR30203">
    <property type="entry name" value="OUTER MEMBRANE CATION EFFLUX PROTEIN"/>
    <property type="match status" value="1"/>
</dbReference>
<evidence type="ECO:0000313" key="7">
    <source>
        <dbReference type="Proteomes" id="UP000661012"/>
    </source>
</evidence>
<dbReference type="EMBL" id="JACYNN010000007">
    <property type="protein sequence ID" value="MBD8107245.1"/>
    <property type="molecule type" value="Genomic_DNA"/>
</dbReference>
<dbReference type="Proteomes" id="UP000661012">
    <property type="component" value="Unassembled WGS sequence"/>
</dbReference>
<evidence type="ECO:0000256" key="1">
    <source>
        <dbReference type="ARBA" id="ARBA00004459"/>
    </source>
</evidence>
<keyword evidence="3" id="KW-0564">Palmitate</keyword>
<evidence type="ECO:0000313" key="5">
    <source>
        <dbReference type="EMBL" id="TKJ89100.1"/>
    </source>
</evidence>
<dbReference type="EMBL" id="QGAC01000013">
    <property type="protein sequence ID" value="TKJ89100.1"/>
    <property type="molecule type" value="Genomic_DNA"/>
</dbReference>
<evidence type="ECO:0000313" key="4">
    <source>
        <dbReference type="EMBL" id="MBD8107245.1"/>
    </source>
</evidence>
<evidence type="ECO:0000313" key="6">
    <source>
        <dbReference type="Proteomes" id="UP000306393"/>
    </source>
</evidence>
<proteinExistence type="inferred from homology"/>